<dbReference type="GO" id="GO:0015966">
    <property type="term" value="P:diadenosine tetraphosphate biosynthetic process"/>
    <property type="evidence" value="ECO:0007669"/>
    <property type="project" value="UniProtKB-ARBA"/>
</dbReference>
<evidence type="ECO:0000313" key="10">
    <source>
        <dbReference type="EMBL" id="MBG6083877.1"/>
    </source>
</evidence>
<dbReference type="PANTHER" id="PTHR10745">
    <property type="entry name" value="GLYCYL-TRNA SYNTHETASE/DNA POLYMERASE SUBUNIT GAMMA-2"/>
    <property type="match status" value="1"/>
</dbReference>
<dbReference type="InterPro" id="IPR002315">
    <property type="entry name" value="tRNA-synt_gly"/>
</dbReference>
<dbReference type="GO" id="GO:0006426">
    <property type="term" value="P:glycyl-tRNA aminoacylation"/>
    <property type="evidence" value="ECO:0007669"/>
    <property type="project" value="UniProtKB-UniRule"/>
</dbReference>
<feature type="binding site" evidence="8">
    <location>
        <begin position="210"/>
        <end position="214"/>
    </location>
    <ligand>
        <name>substrate</name>
    </ligand>
</feature>
<dbReference type="GO" id="GO:0046983">
    <property type="term" value="F:protein dimerization activity"/>
    <property type="evidence" value="ECO:0007669"/>
    <property type="project" value="UniProtKB-ARBA"/>
</dbReference>
<dbReference type="GO" id="GO:0005524">
    <property type="term" value="F:ATP binding"/>
    <property type="evidence" value="ECO:0007669"/>
    <property type="project" value="UniProtKB-UniRule"/>
</dbReference>
<keyword evidence="6 8" id="KW-0648">Protein biosynthesis</keyword>
<evidence type="ECO:0000256" key="1">
    <source>
        <dbReference type="ARBA" id="ARBA00008226"/>
    </source>
</evidence>
<keyword evidence="11" id="KW-1185">Reference proteome</keyword>
<keyword evidence="5 8" id="KW-0067">ATP-binding</keyword>
<dbReference type="GO" id="GO:0005829">
    <property type="term" value="C:cytosol"/>
    <property type="evidence" value="ECO:0007669"/>
    <property type="project" value="UniProtKB-ARBA"/>
</dbReference>
<feature type="binding site" evidence="8">
    <location>
        <begin position="326"/>
        <end position="329"/>
    </location>
    <ligand>
        <name>ATP</name>
        <dbReference type="ChEBI" id="CHEBI:30616"/>
    </ligand>
</feature>
<evidence type="ECO:0000256" key="3">
    <source>
        <dbReference type="ARBA" id="ARBA00022598"/>
    </source>
</evidence>
<comment type="caution">
    <text evidence="10">The sequence shown here is derived from an EMBL/GenBank/DDBJ whole genome shotgun (WGS) entry which is preliminary data.</text>
</comment>
<gene>
    <name evidence="8" type="primary">glyQS</name>
    <name evidence="10" type="ORF">IW252_000644</name>
</gene>
<evidence type="ECO:0000256" key="5">
    <source>
        <dbReference type="ARBA" id="ARBA00022840"/>
    </source>
</evidence>
<dbReference type="FunFam" id="3.40.50.800:FF:000002">
    <property type="entry name" value="Glycine--tRNA ligase"/>
    <property type="match status" value="1"/>
</dbReference>
<feature type="binding site" evidence="8">
    <location>
        <begin position="282"/>
        <end position="283"/>
    </location>
    <ligand>
        <name>ATP</name>
        <dbReference type="ChEBI" id="CHEBI:30616"/>
    </ligand>
</feature>
<dbReference type="PROSITE" id="PS50862">
    <property type="entry name" value="AA_TRNA_LIGASE_II"/>
    <property type="match status" value="1"/>
</dbReference>
<feature type="binding site" evidence="8">
    <location>
        <position position="163"/>
    </location>
    <ligand>
        <name>substrate</name>
    </ligand>
</feature>
<dbReference type="EC" id="6.1.1.14" evidence="8"/>
<dbReference type="InterPro" id="IPR045864">
    <property type="entry name" value="aa-tRNA-synth_II/BPL/LPL"/>
</dbReference>
<dbReference type="PANTHER" id="PTHR10745:SF8">
    <property type="entry name" value="DNA POLYMERASE SUBUNIT GAMMA-2, MITOCHONDRIAL"/>
    <property type="match status" value="1"/>
</dbReference>
<evidence type="ECO:0000259" key="9">
    <source>
        <dbReference type="PROSITE" id="PS50862"/>
    </source>
</evidence>
<dbReference type="InterPro" id="IPR004154">
    <property type="entry name" value="Anticodon-bd"/>
</dbReference>
<dbReference type="EMBL" id="JADOTZ010000001">
    <property type="protein sequence ID" value="MBG6083877.1"/>
    <property type="molecule type" value="Genomic_DNA"/>
</dbReference>
<comment type="subcellular location">
    <subcellularLocation>
        <location evidence="8">Cytoplasm</location>
    </subcellularLocation>
</comment>
<dbReference type="GO" id="GO:1990742">
    <property type="term" value="C:microvesicle"/>
    <property type="evidence" value="ECO:0007669"/>
    <property type="project" value="UniProtKB-ARBA"/>
</dbReference>
<keyword evidence="3 8" id="KW-0436">Ligase</keyword>
<evidence type="ECO:0000256" key="2">
    <source>
        <dbReference type="ARBA" id="ARBA00022490"/>
    </source>
</evidence>
<dbReference type="GO" id="GO:0070062">
    <property type="term" value="C:extracellular exosome"/>
    <property type="evidence" value="ECO:0007669"/>
    <property type="project" value="UniProtKB-ARBA"/>
</dbReference>
<dbReference type="Proteomes" id="UP000625033">
    <property type="component" value="Unassembled WGS sequence"/>
</dbReference>
<dbReference type="InterPro" id="IPR033731">
    <property type="entry name" value="GlyRS-like_core"/>
</dbReference>
<comment type="similarity">
    <text evidence="1 8">Belongs to the class-II aminoacyl-tRNA synthetase family.</text>
</comment>
<evidence type="ECO:0000313" key="11">
    <source>
        <dbReference type="Proteomes" id="UP000625033"/>
    </source>
</evidence>
<dbReference type="GO" id="GO:0004820">
    <property type="term" value="F:glycine-tRNA ligase activity"/>
    <property type="evidence" value="ECO:0007669"/>
    <property type="project" value="UniProtKB-UniRule"/>
</dbReference>
<dbReference type="NCBIfam" id="NF003211">
    <property type="entry name" value="PRK04173.1"/>
    <property type="match status" value="1"/>
</dbReference>
<organism evidence="10 11">
    <name type="scientific">Zhihengliuella flava</name>
    <dbReference type="NCBI Taxonomy" id="1285193"/>
    <lineage>
        <taxon>Bacteria</taxon>
        <taxon>Bacillati</taxon>
        <taxon>Actinomycetota</taxon>
        <taxon>Actinomycetes</taxon>
        <taxon>Micrococcales</taxon>
        <taxon>Micrococcaceae</taxon>
        <taxon>Zhihengliuella</taxon>
    </lineage>
</organism>
<dbReference type="GO" id="GO:0004081">
    <property type="term" value="F:bis(5'-nucleosyl)-tetraphosphatase (asymmetrical) activity"/>
    <property type="evidence" value="ECO:0007669"/>
    <property type="project" value="UniProtKB-ARBA"/>
</dbReference>
<accession>A0A931D898</accession>
<dbReference type="Gene3D" id="3.40.50.800">
    <property type="entry name" value="Anticodon-binding domain"/>
    <property type="match status" value="1"/>
</dbReference>
<dbReference type="AlphaFoldDB" id="A0A931D898"/>
<evidence type="ECO:0000256" key="7">
    <source>
        <dbReference type="ARBA" id="ARBA00023146"/>
    </source>
</evidence>
<dbReference type="InterPro" id="IPR002314">
    <property type="entry name" value="aa-tRNA-synt_IIb"/>
</dbReference>
<feature type="domain" description="Aminoacyl-transfer RNA synthetases class-II family profile" evidence="9">
    <location>
        <begin position="8"/>
        <end position="365"/>
    </location>
</feature>
<feature type="binding site" evidence="8">
    <location>
        <position position="100"/>
    </location>
    <ligand>
        <name>substrate</name>
    </ligand>
</feature>
<dbReference type="Gene3D" id="3.30.930.10">
    <property type="entry name" value="Bira Bifunctional Protein, Domain 2"/>
    <property type="match status" value="1"/>
</dbReference>
<proteinExistence type="inferred from homology"/>
<comment type="catalytic activity">
    <reaction evidence="8">
        <text>tRNA(Gly) + glycine + ATP = glycyl-tRNA(Gly) + AMP + diphosphate</text>
        <dbReference type="Rhea" id="RHEA:16013"/>
        <dbReference type="Rhea" id="RHEA-COMP:9664"/>
        <dbReference type="Rhea" id="RHEA-COMP:9683"/>
        <dbReference type="ChEBI" id="CHEBI:30616"/>
        <dbReference type="ChEBI" id="CHEBI:33019"/>
        <dbReference type="ChEBI" id="CHEBI:57305"/>
        <dbReference type="ChEBI" id="CHEBI:78442"/>
        <dbReference type="ChEBI" id="CHEBI:78522"/>
        <dbReference type="ChEBI" id="CHEBI:456215"/>
        <dbReference type="EC" id="6.1.1.14"/>
    </reaction>
</comment>
<keyword evidence="7 8" id="KW-0030">Aminoacyl-tRNA synthetase</keyword>
<dbReference type="HAMAP" id="MF_00253_B">
    <property type="entry name" value="Gly_tRNA_synth_B"/>
    <property type="match status" value="1"/>
</dbReference>
<reference evidence="10" key="1">
    <citation type="submission" date="2020-11" db="EMBL/GenBank/DDBJ databases">
        <title>Sequencing the genomes of 1000 actinobacteria strains.</title>
        <authorList>
            <person name="Klenk H.-P."/>
        </authorList>
    </citation>
    <scope>NUCLEOTIDE SEQUENCE</scope>
    <source>
        <strain evidence="10">DSM 26152</strain>
    </source>
</reference>
<feature type="binding site" evidence="8">
    <location>
        <begin position="195"/>
        <end position="197"/>
    </location>
    <ligand>
        <name>ATP</name>
        <dbReference type="ChEBI" id="CHEBI:30616"/>
    </ligand>
</feature>
<dbReference type="NCBIfam" id="TIGR00389">
    <property type="entry name" value="glyS_dimeric"/>
    <property type="match status" value="1"/>
</dbReference>
<evidence type="ECO:0000256" key="6">
    <source>
        <dbReference type="ARBA" id="ARBA00022917"/>
    </source>
</evidence>
<dbReference type="CDD" id="cd00858">
    <property type="entry name" value="GlyRS_anticodon"/>
    <property type="match status" value="1"/>
</dbReference>
<name>A0A931D898_9MICC</name>
<dbReference type="SUPFAM" id="SSF52954">
    <property type="entry name" value="Class II aaRS ABD-related"/>
    <property type="match status" value="1"/>
</dbReference>
<dbReference type="InterPro" id="IPR036621">
    <property type="entry name" value="Anticodon-bd_dom_sf"/>
</dbReference>
<comment type="subunit">
    <text evidence="8">Homodimer.</text>
</comment>
<dbReference type="InterPro" id="IPR027031">
    <property type="entry name" value="Gly-tRNA_synthase/POLG2"/>
</dbReference>
<feature type="binding site" evidence="8">
    <location>
        <begin position="322"/>
        <end position="326"/>
    </location>
    <ligand>
        <name>substrate</name>
    </ligand>
</feature>
<dbReference type="InterPro" id="IPR022961">
    <property type="entry name" value="Gly_tRNA_ligase_bac"/>
</dbReference>
<evidence type="ECO:0000256" key="8">
    <source>
        <dbReference type="HAMAP-Rule" id="MF_00253"/>
    </source>
</evidence>
<dbReference type="Pfam" id="PF00587">
    <property type="entry name" value="tRNA-synt_2b"/>
    <property type="match status" value="1"/>
</dbReference>
<keyword evidence="2 8" id="KW-0963">Cytoplasm</keyword>
<evidence type="ECO:0000256" key="4">
    <source>
        <dbReference type="ARBA" id="ARBA00022741"/>
    </source>
</evidence>
<comment type="function">
    <text evidence="8">Catalyzes the attachment of glycine to tRNA(Gly).</text>
</comment>
<keyword evidence="4 8" id="KW-0547">Nucleotide-binding</keyword>
<feature type="binding site" evidence="8">
    <location>
        <begin position="205"/>
        <end position="210"/>
    </location>
    <ligand>
        <name>ATP</name>
        <dbReference type="ChEBI" id="CHEBI:30616"/>
    </ligand>
</feature>
<dbReference type="CDD" id="cd00774">
    <property type="entry name" value="GlyRS-like_core"/>
    <property type="match status" value="1"/>
</dbReference>
<dbReference type="PRINTS" id="PR01043">
    <property type="entry name" value="TRNASYNTHGLY"/>
</dbReference>
<sequence>MAPQSTLDQVISLAKRRGFVFQAGEIYGGSRSAWDYGPLGTELKENIKREWWQNFVRGREDMVGLDSSIILPKAVWEASGHVKTFTDPLVECTQCHKRHREDHLIEAFVAKKGRQPNDGMSEIACPDCGTKGQFTEPQLFSGLVKTYLGPVDSESGLHFMRPETAQGIFVNFSNVLNASRKKPPFGIGQIGKAFRNEITPGNFIFRTREFEQMEIEYFTAPEDAGEWFDRWVKDCWDWFIDLGINPENMRQFDVPEDERAHYSAGTIDFEYRFGFQGSEWGELMGVANRTDFDLTSHKEASGADLSFFDQASGERFVPYVIEPSFGLTRSMMAFLVDAYTEDEAPNSKGGVDKRTVLKLDPRLAPVKAAVLPLSRNEKLSPQARELASVLRKRWNIDFDDAGAIGRRYRRQDEIGTPFCITFDFDSLEDQAVTIRERDAMTQERVALDQVESYLAERLRGA</sequence>
<dbReference type="Pfam" id="PF03129">
    <property type="entry name" value="HGTP_anticodon"/>
    <property type="match status" value="1"/>
</dbReference>
<dbReference type="RefSeq" id="WP_196835264.1">
    <property type="nucleotide sequence ID" value="NZ_JADOTZ010000001.1"/>
</dbReference>
<protein>
    <recommendedName>
        <fullName evidence="8">Glycine--tRNA ligase</fullName>
        <ecNumber evidence="8">6.1.1.14</ecNumber>
    </recommendedName>
    <alternativeName>
        <fullName evidence="8">Glycyl-tRNA synthetase</fullName>
        <shortName evidence="8">GlyRS</shortName>
    </alternativeName>
</protein>
<dbReference type="InterPro" id="IPR006195">
    <property type="entry name" value="aa-tRNA-synth_II"/>
</dbReference>
<dbReference type="SUPFAM" id="SSF55681">
    <property type="entry name" value="Class II aaRS and biotin synthetases"/>
    <property type="match status" value="1"/>
</dbReference>